<protein>
    <submittedName>
        <fullName evidence="2">Uncharacterized protein</fullName>
    </submittedName>
</protein>
<comment type="caution">
    <text evidence="2">The sequence shown here is derived from an EMBL/GenBank/DDBJ whole genome shotgun (WGS) entry which is preliminary data.</text>
</comment>
<reference evidence="2 3" key="1">
    <citation type="submission" date="2020-03" db="EMBL/GenBank/DDBJ databases">
        <title>Soil Listeria distribution.</title>
        <authorList>
            <person name="Liao J."/>
            <person name="Wiedmann M."/>
        </authorList>
    </citation>
    <scope>NUCLEOTIDE SEQUENCE [LARGE SCALE GENOMIC DNA]</scope>
    <source>
        <strain evidence="2 3">FSL L7-0741</strain>
    </source>
</reference>
<gene>
    <name evidence="2" type="ORF">HCA69_02375</name>
</gene>
<keyword evidence="1" id="KW-0812">Transmembrane</keyword>
<sequence>MEQISDFVDWVFKNELLVGFIVNGLLLTLVTGLLHHSFNKKLEGIKTENQLIIDEQRSGQAHSLQIDSFFRSISGEKLADTFEEWTDLLLDMTRKTASMTEEDVTKMIKYIFMYGSPKTVELARNYQQYNYALDTSKRTQVQNWEILILAAETICSLKNDFTGHKISSKILLDLKISDINDPEKKAQFEEAWKNVMGEGSQ</sequence>
<keyword evidence="1" id="KW-0472">Membrane</keyword>
<dbReference type="Proteomes" id="UP000535908">
    <property type="component" value="Unassembled WGS sequence"/>
</dbReference>
<accession>A0A7X0Y1F7</accession>
<keyword evidence="1" id="KW-1133">Transmembrane helix</keyword>
<organism evidence="2 3">
    <name type="scientific">Listeria grandensis</name>
    <dbReference type="NCBI Taxonomy" id="1494963"/>
    <lineage>
        <taxon>Bacteria</taxon>
        <taxon>Bacillati</taxon>
        <taxon>Bacillota</taxon>
        <taxon>Bacilli</taxon>
        <taxon>Bacillales</taxon>
        <taxon>Listeriaceae</taxon>
        <taxon>Listeria</taxon>
    </lineage>
</organism>
<name>A0A7X0Y1F7_9LIST</name>
<dbReference type="AlphaFoldDB" id="A0A7X0Y1F7"/>
<feature type="transmembrane region" description="Helical" evidence="1">
    <location>
        <begin position="16"/>
        <end position="34"/>
    </location>
</feature>
<evidence type="ECO:0000313" key="3">
    <source>
        <dbReference type="Proteomes" id="UP000535908"/>
    </source>
</evidence>
<dbReference type="RefSeq" id="WP_185525377.1">
    <property type="nucleotide sequence ID" value="NZ_JAARWN010000001.1"/>
</dbReference>
<evidence type="ECO:0000313" key="2">
    <source>
        <dbReference type="EMBL" id="MBC1935196.1"/>
    </source>
</evidence>
<evidence type="ECO:0000256" key="1">
    <source>
        <dbReference type="SAM" id="Phobius"/>
    </source>
</evidence>
<proteinExistence type="predicted"/>
<dbReference type="EMBL" id="JAARWN010000001">
    <property type="protein sequence ID" value="MBC1935196.1"/>
    <property type="molecule type" value="Genomic_DNA"/>
</dbReference>